<accession>A0A9W6BQ28</accession>
<dbReference type="SUPFAM" id="SSF141091">
    <property type="entry name" value="L21p-like"/>
    <property type="match status" value="1"/>
</dbReference>
<dbReference type="OrthoDB" id="5994at2759"/>
<evidence type="ECO:0000256" key="5">
    <source>
        <dbReference type="SAM" id="MobiDB-lite"/>
    </source>
</evidence>
<evidence type="ECO:0000256" key="3">
    <source>
        <dbReference type="ARBA" id="ARBA00023274"/>
    </source>
</evidence>
<dbReference type="InterPro" id="IPR028909">
    <property type="entry name" value="bL21-like"/>
</dbReference>
<proteinExistence type="inferred from homology"/>
<dbReference type="InterPro" id="IPR036164">
    <property type="entry name" value="bL21-like_sf"/>
</dbReference>
<dbReference type="Proteomes" id="UP001165080">
    <property type="component" value="Unassembled WGS sequence"/>
</dbReference>
<dbReference type="AlphaFoldDB" id="A0A9W6BQ28"/>
<dbReference type="GO" id="GO:0006412">
    <property type="term" value="P:translation"/>
    <property type="evidence" value="ECO:0007669"/>
    <property type="project" value="InterPro"/>
</dbReference>
<reference evidence="6 7" key="1">
    <citation type="journal article" date="2023" name="Commun. Biol.">
        <title>Reorganization of the ancestral sex-determining regions during the evolution of trioecy in Pleodorina starrii.</title>
        <authorList>
            <person name="Takahashi K."/>
            <person name="Suzuki S."/>
            <person name="Kawai-Toyooka H."/>
            <person name="Yamamoto K."/>
            <person name="Hamaji T."/>
            <person name="Ootsuki R."/>
            <person name="Yamaguchi H."/>
            <person name="Kawachi M."/>
            <person name="Higashiyama T."/>
            <person name="Nozaki H."/>
        </authorList>
    </citation>
    <scope>NUCLEOTIDE SEQUENCE [LARGE SCALE GENOMIC DNA]</scope>
    <source>
        <strain evidence="6 7">NIES-4479</strain>
    </source>
</reference>
<dbReference type="GO" id="GO:0003723">
    <property type="term" value="F:RNA binding"/>
    <property type="evidence" value="ECO:0007669"/>
    <property type="project" value="InterPro"/>
</dbReference>
<dbReference type="NCBIfam" id="TIGR00061">
    <property type="entry name" value="L21"/>
    <property type="match status" value="1"/>
</dbReference>
<dbReference type="InterPro" id="IPR001787">
    <property type="entry name" value="Ribosomal_bL21"/>
</dbReference>
<feature type="compositionally biased region" description="Acidic residues" evidence="5">
    <location>
        <begin position="313"/>
        <end position="323"/>
    </location>
</feature>
<dbReference type="PANTHER" id="PTHR21349:SF0">
    <property type="entry name" value="LARGE RIBOSOMAL SUBUNIT PROTEIN BL21M"/>
    <property type="match status" value="1"/>
</dbReference>
<protein>
    <recommendedName>
        <fullName evidence="4">Large ribosomal subunit protein bL21m</fullName>
    </recommendedName>
</protein>
<dbReference type="Pfam" id="PF00829">
    <property type="entry name" value="Ribosomal_L21p"/>
    <property type="match status" value="1"/>
</dbReference>
<keyword evidence="3" id="KW-0687">Ribonucleoprotein</keyword>
<evidence type="ECO:0000256" key="1">
    <source>
        <dbReference type="ARBA" id="ARBA00008563"/>
    </source>
</evidence>
<sequence length="339" mass="37001">MAMRSALLQLADSVGVGILGLNRSCWGASTSGSSQEPISLGLRLLRSFADREALESLQLCQGAVTPSPRPHAAPGACRELGADGNLVIVRGYKSNKRSLKPLNTAASWQAIQPLLVEQQQREELLGEPAVPRRRRWQPRLAPIVDTCLPLIPRVPLPAEYKRVGVITGQYSLKPERTFAVVELAGSQFKVTTDDIIFVNQLDGVDVNDVLALDRVMLLGSRSETIVGRPYVPGATVLATVEEHFRDGKVHVFKKKRRKRYTKYQAPRANLTTLRILQVRGILPAAGDELAMVPELPIEPVGPQYAGLLPMPDGETEGEEEEEEEQKRLQVAGAQAAVAG</sequence>
<evidence type="ECO:0000256" key="4">
    <source>
        <dbReference type="ARBA" id="ARBA00044129"/>
    </source>
</evidence>
<dbReference type="GO" id="GO:0003735">
    <property type="term" value="F:structural constituent of ribosome"/>
    <property type="evidence" value="ECO:0007669"/>
    <property type="project" value="InterPro"/>
</dbReference>
<evidence type="ECO:0000313" key="7">
    <source>
        <dbReference type="Proteomes" id="UP001165080"/>
    </source>
</evidence>
<dbReference type="GO" id="GO:0005840">
    <property type="term" value="C:ribosome"/>
    <property type="evidence" value="ECO:0007669"/>
    <property type="project" value="UniProtKB-KW"/>
</dbReference>
<keyword evidence="2" id="KW-0689">Ribosomal protein</keyword>
<dbReference type="PANTHER" id="PTHR21349">
    <property type="entry name" value="50S RIBOSOMAL PROTEIN L21"/>
    <property type="match status" value="1"/>
</dbReference>
<evidence type="ECO:0000313" key="6">
    <source>
        <dbReference type="EMBL" id="GLC56013.1"/>
    </source>
</evidence>
<feature type="region of interest" description="Disordered" evidence="5">
    <location>
        <begin position="303"/>
        <end position="339"/>
    </location>
</feature>
<feature type="compositionally biased region" description="Low complexity" evidence="5">
    <location>
        <begin position="329"/>
        <end position="339"/>
    </location>
</feature>
<dbReference type="HAMAP" id="MF_01363">
    <property type="entry name" value="Ribosomal_bL21"/>
    <property type="match status" value="1"/>
</dbReference>
<evidence type="ECO:0000256" key="2">
    <source>
        <dbReference type="ARBA" id="ARBA00022980"/>
    </source>
</evidence>
<name>A0A9W6BQ28_9CHLO</name>
<dbReference type="EMBL" id="BRXU01000014">
    <property type="protein sequence ID" value="GLC56013.1"/>
    <property type="molecule type" value="Genomic_DNA"/>
</dbReference>
<comment type="caution">
    <text evidence="6">The sequence shown here is derived from an EMBL/GenBank/DDBJ whole genome shotgun (WGS) entry which is preliminary data.</text>
</comment>
<dbReference type="GO" id="GO:0005737">
    <property type="term" value="C:cytoplasm"/>
    <property type="evidence" value="ECO:0007669"/>
    <property type="project" value="UniProtKB-ARBA"/>
</dbReference>
<organism evidence="6 7">
    <name type="scientific">Pleodorina starrii</name>
    <dbReference type="NCBI Taxonomy" id="330485"/>
    <lineage>
        <taxon>Eukaryota</taxon>
        <taxon>Viridiplantae</taxon>
        <taxon>Chlorophyta</taxon>
        <taxon>core chlorophytes</taxon>
        <taxon>Chlorophyceae</taxon>
        <taxon>CS clade</taxon>
        <taxon>Chlamydomonadales</taxon>
        <taxon>Volvocaceae</taxon>
        <taxon>Pleodorina</taxon>
    </lineage>
</organism>
<dbReference type="GO" id="GO:1990904">
    <property type="term" value="C:ribonucleoprotein complex"/>
    <property type="evidence" value="ECO:0007669"/>
    <property type="project" value="UniProtKB-KW"/>
</dbReference>
<comment type="similarity">
    <text evidence="1">Belongs to the bacterial ribosomal protein bL21 family.</text>
</comment>
<keyword evidence="7" id="KW-1185">Reference proteome</keyword>
<gene>
    <name evidence="6" type="primary">PLEST002958</name>
    <name evidence="6" type="ORF">PLESTB_001055300</name>
</gene>